<evidence type="ECO:0000313" key="8">
    <source>
        <dbReference type="EMBL" id="SHJ57814.1"/>
    </source>
</evidence>
<feature type="signal peptide" evidence="5">
    <location>
        <begin position="1"/>
        <end position="20"/>
    </location>
</feature>
<proteinExistence type="inferred from homology"/>
<sequence length="839" mass="91754">MKKITTLAILFCALVQVAWGQIPTDYYTGTDGLTGEELKLQLHQIIRGHTVKTYADFRDTILPDLDEDPDNSDNIILFYKNNSIPKSNFASNNQPDFWNREHTWPKSHGFPDEADTAYTDVHNLRPSDATVNTSKSNKDFSNVEHTDENAEGEAPDTYTDSDFWEPRDEIKGDVARILFYMATRYESDVLDLELVDRASGSSDPELGVLYTLIRWHEADPVDTYEQERHEGAYGYQENRNPFVDHPEWVAAIFGSATDPNLIVDQNNFNPDFGKVALGSSLVQSYTLKAYNLTGDVSVAVAAPFSLSSNGTDYAQTLTLASDGESEQSFNVSVKYEPGSEDEEASATVTHTTDGDTYSFEVTGSEGTQELISIAEARQKDEGEIVYVTGIVISAGTNSADNKFIYDGTAGLVVRSFDAGNESENLVLGDEVTVSGPLTDYNSLLEIDGSPIVIDVLNQNVDLPTYQEVTIAEIGEAYESEPVIIRNVTFNEAGDEFAYGNFTISDDTGSLIFRIGNDLHPLVGETIPSGSYDIQGFIGQYFSDYQLFVNGVDDLIKVAEPEVPFESIAEVRLKSEGQSAKIKGIVIGGENNSEHNRVVYDGTAGLVVRSLTGDLSAPLTVGDSVVVQGEALDYNGLFELEGNDVSITVLNTDNTLPDPQEISIAEIGEDYESELIHLSGVSIAESGDFGQGEYTLTDGDLQITFKIGTTTHDLVGTAIPAGTFDLTGYVGESSDGYEVYARTAADISNVSAVLGATASIDDQMRIYPNPAADMVTITLPADYAEDYYQLNLYQMSGQLIYSRFYHSQTIEVDVSEVHAGVYWLQAKSAAQVYMKKLVIH</sequence>
<dbReference type="InterPro" id="IPR044925">
    <property type="entry name" value="His-Me_finger_sf"/>
</dbReference>
<feature type="region of interest" description="Disordered" evidence="4">
    <location>
        <begin position="336"/>
        <end position="357"/>
    </location>
</feature>
<accession>A0A1M6KFW8</accession>
<keyword evidence="2" id="KW-0540">Nuclease</keyword>
<organism evidence="8 9">
    <name type="scientific">Reichenbachiella agariperforans</name>
    <dbReference type="NCBI Taxonomy" id="156994"/>
    <lineage>
        <taxon>Bacteria</taxon>
        <taxon>Pseudomonadati</taxon>
        <taxon>Bacteroidota</taxon>
        <taxon>Cytophagia</taxon>
        <taxon>Cytophagales</taxon>
        <taxon>Reichenbachiellaceae</taxon>
        <taxon>Reichenbachiella</taxon>
    </lineage>
</organism>
<dbReference type="SUPFAM" id="SSF54060">
    <property type="entry name" value="His-Me finger endonucleases"/>
    <property type="match status" value="1"/>
</dbReference>
<gene>
    <name evidence="8" type="ORF">SAMN04488028_101561</name>
</gene>
<keyword evidence="5" id="KW-0732">Signal</keyword>
<feature type="domain" description="DUF5689" evidence="6">
    <location>
        <begin position="577"/>
        <end position="746"/>
    </location>
</feature>
<feature type="region of interest" description="Disordered" evidence="4">
    <location>
        <begin position="126"/>
        <end position="163"/>
    </location>
</feature>
<name>A0A1M6KFW8_REIAG</name>
<keyword evidence="9" id="KW-1185">Reference proteome</keyword>
<dbReference type="RefSeq" id="WP_084190309.1">
    <property type="nucleotide sequence ID" value="NZ_FRAA01000001.1"/>
</dbReference>
<dbReference type="GO" id="GO:0004518">
    <property type="term" value="F:nuclease activity"/>
    <property type="evidence" value="ECO:0007669"/>
    <property type="project" value="UniProtKB-KW"/>
</dbReference>
<feature type="chain" id="PRO_5012409700" evidence="5">
    <location>
        <begin position="21"/>
        <end position="839"/>
    </location>
</feature>
<dbReference type="Pfam" id="PF04231">
    <property type="entry name" value="Endonuclease_1"/>
    <property type="match status" value="1"/>
</dbReference>
<dbReference type="PANTHER" id="PTHR33607:SF2">
    <property type="entry name" value="ENDONUCLEASE-1"/>
    <property type="match status" value="1"/>
</dbReference>
<evidence type="ECO:0000259" key="6">
    <source>
        <dbReference type="Pfam" id="PF18942"/>
    </source>
</evidence>
<evidence type="ECO:0000256" key="5">
    <source>
        <dbReference type="SAM" id="SignalP"/>
    </source>
</evidence>
<feature type="compositionally biased region" description="Polar residues" evidence="4">
    <location>
        <begin position="346"/>
        <end position="357"/>
    </location>
</feature>
<evidence type="ECO:0000256" key="2">
    <source>
        <dbReference type="ARBA" id="ARBA00022722"/>
    </source>
</evidence>
<dbReference type="AlphaFoldDB" id="A0A1M6KFW8"/>
<keyword evidence="3" id="KW-0378">Hydrolase</keyword>
<dbReference type="GO" id="GO:0016787">
    <property type="term" value="F:hydrolase activity"/>
    <property type="evidence" value="ECO:0007669"/>
    <property type="project" value="UniProtKB-KW"/>
</dbReference>
<dbReference type="PANTHER" id="PTHR33607">
    <property type="entry name" value="ENDONUCLEASE-1"/>
    <property type="match status" value="1"/>
</dbReference>
<evidence type="ECO:0000256" key="1">
    <source>
        <dbReference type="ARBA" id="ARBA00006429"/>
    </source>
</evidence>
<feature type="domain" description="Secretion system C-terminal sorting" evidence="7">
    <location>
        <begin position="765"/>
        <end position="838"/>
    </location>
</feature>
<dbReference type="EMBL" id="FRAA01000001">
    <property type="protein sequence ID" value="SHJ57814.1"/>
    <property type="molecule type" value="Genomic_DNA"/>
</dbReference>
<protein>
    <submittedName>
        <fullName evidence="8">Por secretion system C-terminal sorting domain-containing protein</fullName>
    </submittedName>
</protein>
<feature type="compositionally biased region" description="Basic and acidic residues" evidence="4">
    <location>
        <begin position="136"/>
        <end position="148"/>
    </location>
</feature>
<feature type="domain" description="DUF5689" evidence="6">
    <location>
        <begin position="380"/>
        <end position="553"/>
    </location>
</feature>
<evidence type="ECO:0000259" key="7">
    <source>
        <dbReference type="Pfam" id="PF18962"/>
    </source>
</evidence>
<evidence type="ECO:0000256" key="3">
    <source>
        <dbReference type="ARBA" id="ARBA00022801"/>
    </source>
</evidence>
<evidence type="ECO:0000313" key="9">
    <source>
        <dbReference type="Proteomes" id="UP000184474"/>
    </source>
</evidence>
<dbReference type="NCBIfam" id="TIGR04183">
    <property type="entry name" value="Por_Secre_tail"/>
    <property type="match status" value="1"/>
</dbReference>
<comment type="similarity">
    <text evidence="1">Belongs to the EndA/NucM nuclease family.</text>
</comment>
<dbReference type="Pfam" id="PF18942">
    <property type="entry name" value="DUF5689"/>
    <property type="match status" value="2"/>
</dbReference>
<dbReference type="InterPro" id="IPR007346">
    <property type="entry name" value="Endonuclease-I"/>
</dbReference>
<dbReference type="Proteomes" id="UP000184474">
    <property type="component" value="Unassembled WGS sequence"/>
</dbReference>
<dbReference type="STRING" id="156994.SAMN04488028_101561"/>
<reference evidence="9" key="1">
    <citation type="submission" date="2016-11" db="EMBL/GenBank/DDBJ databases">
        <authorList>
            <person name="Varghese N."/>
            <person name="Submissions S."/>
        </authorList>
    </citation>
    <scope>NUCLEOTIDE SEQUENCE [LARGE SCALE GENOMIC DNA]</scope>
    <source>
        <strain evidence="9">DSM 26134</strain>
    </source>
</reference>
<dbReference type="InterPro" id="IPR026444">
    <property type="entry name" value="Secre_tail"/>
</dbReference>
<evidence type="ECO:0000256" key="4">
    <source>
        <dbReference type="SAM" id="MobiDB-lite"/>
    </source>
</evidence>
<dbReference type="InterPro" id="IPR043744">
    <property type="entry name" value="DUF5689"/>
</dbReference>
<dbReference type="Pfam" id="PF18962">
    <property type="entry name" value="Por_Secre_tail"/>
    <property type="match status" value="1"/>
</dbReference>